<name>A0ACB0JJ95_TRIPR</name>
<evidence type="ECO:0000313" key="1">
    <source>
        <dbReference type="EMBL" id="CAJ2644770.1"/>
    </source>
</evidence>
<reference evidence="1" key="1">
    <citation type="submission" date="2023-10" db="EMBL/GenBank/DDBJ databases">
        <authorList>
            <person name="Rodriguez Cubillos JULIANA M."/>
            <person name="De Vega J."/>
        </authorList>
    </citation>
    <scope>NUCLEOTIDE SEQUENCE</scope>
</reference>
<organism evidence="1 2">
    <name type="scientific">Trifolium pratense</name>
    <name type="common">Red clover</name>
    <dbReference type="NCBI Taxonomy" id="57577"/>
    <lineage>
        <taxon>Eukaryota</taxon>
        <taxon>Viridiplantae</taxon>
        <taxon>Streptophyta</taxon>
        <taxon>Embryophyta</taxon>
        <taxon>Tracheophyta</taxon>
        <taxon>Spermatophyta</taxon>
        <taxon>Magnoliopsida</taxon>
        <taxon>eudicotyledons</taxon>
        <taxon>Gunneridae</taxon>
        <taxon>Pentapetalae</taxon>
        <taxon>rosids</taxon>
        <taxon>fabids</taxon>
        <taxon>Fabales</taxon>
        <taxon>Fabaceae</taxon>
        <taxon>Papilionoideae</taxon>
        <taxon>50 kb inversion clade</taxon>
        <taxon>NPAAA clade</taxon>
        <taxon>Hologalegina</taxon>
        <taxon>IRL clade</taxon>
        <taxon>Trifolieae</taxon>
        <taxon>Trifolium</taxon>
    </lineage>
</organism>
<dbReference type="Proteomes" id="UP001177021">
    <property type="component" value="Unassembled WGS sequence"/>
</dbReference>
<accession>A0ACB0JJ95</accession>
<protein>
    <submittedName>
        <fullName evidence="1">Uncharacterized protein</fullName>
    </submittedName>
</protein>
<evidence type="ECO:0000313" key="2">
    <source>
        <dbReference type="Proteomes" id="UP001177021"/>
    </source>
</evidence>
<keyword evidence="2" id="KW-1185">Reference proteome</keyword>
<proteinExistence type="predicted"/>
<dbReference type="EMBL" id="CASHSV030000044">
    <property type="protein sequence ID" value="CAJ2644770.1"/>
    <property type="molecule type" value="Genomic_DNA"/>
</dbReference>
<gene>
    <name evidence="1" type="ORF">MILVUS5_LOCUS13733</name>
</gene>
<sequence length="116" mass="12694">MDNKTNPPSSTSSSNMLRPLRRGRIKIPASKPPRARILRPRPASAKVVETIILSSDSSSSSSDDEDEDYLKFLSTLEPDEEYPGTPTPSSEDEDSQISELSNSDSKDEGTRVQGKP</sequence>
<comment type="caution">
    <text evidence="1">The sequence shown here is derived from an EMBL/GenBank/DDBJ whole genome shotgun (WGS) entry which is preliminary data.</text>
</comment>